<keyword evidence="3" id="KW-1185">Reference proteome</keyword>
<feature type="compositionally biased region" description="Low complexity" evidence="1">
    <location>
        <begin position="573"/>
        <end position="582"/>
    </location>
</feature>
<gene>
    <name evidence="2" type="ORF">R3P38DRAFT_3306410</name>
</gene>
<accession>A0AAW0DFP9</accession>
<feature type="region of interest" description="Disordered" evidence="1">
    <location>
        <begin position="854"/>
        <end position="892"/>
    </location>
</feature>
<organism evidence="2 3">
    <name type="scientific">Favolaschia claudopus</name>
    <dbReference type="NCBI Taxonomy" id="2862362"/>
    <lineage>
        <taxon>Eukaryota</taxon>
        <taxon>Fungi</taxon>
        <taxon>Dikarya</taxon>
        <taxon>Basidiomycota</taxon>
        <taxon>Agaricomycotina</taxon>
        <taxon>Agaricomycetes</taxon>
        <taxon>Agaricomycetidae</taxon>
        <taxon>Agaricales</taxon>
        <taxon>Marasmiineae</taxon>
        <taxon>Mycenaceae</taxon>
        <taxon>Favolaschia</taxon>
    </lineage>
</organism>
<evidence type="ECO:0000313" key="2">
    <source>
        <dbReference type="EMBL" id="KAK7050167.1"/>
    </source>
</evidence>
<comment type="caution">
    <text evidence="2">The sequence shown here is derived from an EMBL/GenBank/DDBJ whole genome shotgun (WGS) entry which is preliminary data.</text>
</comment>
<feature type="compositionally biased region" description="Low complexity" evidence="1">
    <location>
        <begin position="788"/>
        <end position="798"/>
    </location>
</feature>
<feature type="compositionally biased region" description="Basic residues" evidence="1">
    <location>
        <begin position="882"/>
        <end position="892"/>
    </location>
</feature>
<dbReference type="EMBL" id="JAWWNJ010000008">
    <property type="protein sequence ID" value="KAK7050167.1"/>
    <property type="molecule type" value="Genomic_DNA"/>
</dbReference>
<name>A0AAW0DFP9_9AGAR</name>
<evidence type="ECO:0008006" key="4">
    <source>
        <dbReference type="Google" id="ProtNLM"/>
    </source>
</evidence>
<dbReference type="Proteomes" id="UP001362999">
    <property type="component" value="Unassembled WGS sequence"/>
</dbReference>
<dbReference type="AlphaFoldDB" id="A0AAW0DFP9"/>
<feature type="region of interest" description="Disordered" evidence="1">
    <location>
        <begin position="573"/>
        <end position="595"/>
    </location>
</feature>
<evidence type="ECO:0000313" key="3">
    <source>
        <dbReference type="Proteomes" id="UP001362999"/>
    </source>
</evidence>
<protein>
    <recommendedName>
        <fullName evidence="4">MULE transposase domain-containing protein</fullName>
    </recommendedName>
</protein>
<feature type="compositionally biased region" description="Acidic residues" evidence="1">
    <location>
        <begin position="854"/>
        <end position="866"/>
    </location>
</feature>
<reference evidence="2 3" key="1">
    <citation type="journal article" date="2024" name="J Genomics">
        <title>Draft genome sequencing and assembly of Favolaschia claudopus CIRM-BRFM 2984 isolated from oak limbs.</title>
        <authorList>
            <person name="Navarro D."/>
            <person name="Drula E."/>
            <person name="Chaduli D."/>
            <person name="Cazenave R."/>
            <person name="Ahrendt S."/>
            <person name="Wang J."/>
            <person name="Lipzen A."/>
            <person name="Daum C."/>
            <person name="Barry K."/>
            <person name="Grigoriev I.V."/>
            <person name="Favel A."/>
            <person name="Rosso M.N."/>
            <person name="Martin F."/>
        </authorList>
    </citation>
    <scope>NUCLEOTIDE SEQUENCE [LARGE SCALE GENOMIC DNA]</scope>
    <source>
        <strain evidence="2 3">CIRM-BRFM 2984</strain>
    </source>
</reference>
<evidence type="ECO:0000256" key="1">
    <source>
        <dbReference type="SAM" id="MobiDB-lite"/>
    </source>
</evidence>
<proteinExistence type="predicted"/>
<sequence>MAFVPPLTAKSVTAASILKKLRLSANDRKAAEDHANIVGLDSYRFSNSAEDQVRACETFADLGLYIPPDRDVRSKLAIITTDSEKCRSLATEPTKIRVFTRIRRLFQCLCGSDHEDGRHASGKRQMGWENVGCGAWFRLTSTHDVTDKENPILLTIDHILGDFTHSPQCLETDTMSRNPRIALEPALREFALSLLRKNTPLPQLRQQCREFSRARWESGIPQRSTPENNLHLWFRDENPSPPDPRLAASCLSYTPLIPGQSDRFSLILSTPEQRLLAWKYGHQKQLLMDLTFGVCNGRALLAILMVLDDQQKGLPVAFMLFTAKKDAKAVHADYNKELLKDLLCKWKSGMGVNEKGESFDARVAATDNDARERFGLRENWEEVWLLLCIFHVWQAWRNGLNKYLRAIPKGPDRKSIRTRLAKFLMRLLKEINIYEDAITAYNIELDEFKRIGRTRSEIAKTQSKAAIGFLTYLQGYLKVREIWQCWSLAGAEKAAELMGIPVSHVARTTNALESFNGRLKGVYFAQYQHSGRLPRIDVWVLTMITKVIPDFLDSWAEKRQLNTHYQNMRKVAPKTIKSTSTPSSPPLSRIVLNDPVPKSMSSQEFDARARTWLNSVLATPTSAVDSRYVANQNAQERADKLESALLDQIAADDTDDVDSNEGLPSDDAELELMADFGTALVVEPNGNTSISVGGGPELEFNSDEHTGYLTHDIYDTSVSDAPMVDVMEDMSAAASSSDFFDEIALEYSEIIRDLPSDVSLPFPFTSGQPNYNLSGSFHHSAENPPSSPSSNSNLSFNPHTNPSIRSAAQLRSDIEILEKQLAFKLHCLLDLGTEKEFLQHHISPSISTRLEQLAEESEFAAEDDREPAEGTSNLAPFETERKRKRIQSRNVW</sequence>
<feature type="region of interest" description="Disordered" evidence="1">
    <location>
        <begin position="773"/>
        <end position="801"/>
    </location>
</feature>